<comment type="caution">
    <text evidence="1">The sequence shown here is derived from an EMBL/GenBank/DDBJ whole genome shotgun (WGS) entry which is preliminary data.</text>
</comment>
<reference evidence="1" key="1">
    <citation type="submission" date="2022-07" db="EMBL/GenBank/DDBJ databases">
        <title>Genome Sequence of Lecanicillium saksenae.</title>
        <authorList>
            <person name="Buettner E."/>
        </authorList>
    </citation>
    <scope>NUCLEOTIDE SEQUENCE</scope>
    <source>
        <strain evidence="1">VT-O1</strain>
    </source>
</reference>
<dbReference type="EMBL" id="JANAKD010000003">
    <property type="protein sequence ID" value="KAJ3499732.1"/>
    <property type="molecule type" value="Genomic_DNA"/>
</dbReference>
<gene>
    <name evidence="1" type="ORF">NLG97_g116</name>
</gene>
<sequence>MPKRKASEDTSRGHKRHVPIALTVLELRSLLDPYKDEDSADIIFKDKNNHDTLQRLYESLCRRFTVKHKPDGLRTKGLDSIKASNLKIPISVSSQFSNWDQDPHRFWWPEPSPSAAPKEPQTTDGYRQRFVMTAIEQSMKLQVQKVVGRFTSIAMYLSFRRFMGCDITQDIVASCKSIITAGKRRITICDELVRRSDSIPQPGPSQDTTTANDECQNRETGESVDDWCREPNSKYYKRTLGICFLDIIPDSICDEGKSLRKGDLDASIEALHSIKALAWLADSKTESLANRLLDYQHKLLWATHGPVSAGEGSVGSIAVSNQQLQGHRNFSTSGGRSNWVESTSQAMAQPAASGMLSLLTAARMAQTPENGVNSTSWCPRDQVYSMPLPTSFHERPFDGYQSIRTNDATPAETNYNYFMDMNQIDWFSGSNNIVGDTNGYAMQQPASFDMNATCETSSMDTQSVNYHIDAGFVNWFSVGGLQEVVEQ</sequence>
<name>A0ACC1R7R3_9HYPO</name>
<protein>
    <submittedName>
        <fullName evidence="1">Uncharacterized protein</fullName>
    </submittedName>
</protein>
<evidence type="ECO:0000313" key="2">
    <source>
        <dbReference type="Proteomes" id="UP001148737"/>
    </source>
</evidence>
<proteinExistence type="predicted"/>
<evidence type="ECO:0000313" key="1">
    <source>
        <dbReference type="EMBL" id="KAJ3499732.1"/>
    </source>
</evidence>
<organism evidence="1 2">
    <name type="scientific">Lecanicillium saksenae</name>
    <dbReference type="NCBI Taxonomy" id="468837"/>
    <lineage>
        <taxon>Eukaryota</taxon>
        <taxon>Fungi</taxon>
        <taxon>Dikarya</taxon>
        <taxon>Ascomycota</taxon>
        <taxon>Pezizomycotina</taxon>
        <taxon>Sordariomycetes</taxon>
        <taxon>Hypocreomycetidae</taxon>
        <taxon>Hypocreales</taxon>
        <taxon>Cordycipitaceae</taxon>
        <taxon>Lecanicillium</taxon>
    </lineage>
</organism>
<dbReference type="Proteomes" id="UP001148737">
    <property type="component" value="Unassembled WGS sequence"/>
</dbReference>
<keyword evidence="2" id="KW-1185">Reference proteome</keyword>
<accession>A0ACC1R7R3</accession>